<gene>
    <name evidence="1" type="ORF">PRELSG_0704400</name>
</gene>
<proteinExistence type="predicted"/>
<accession>A0A1J1H3F4</accession>
<sequence>MSDNEPKNILLQDLKDYTNSDKKFPDLLKKYVNENALNQKDAEKFLKEFDDSYLKQMNLDELELLCSLILKKKNITVK</sequence>
<name>A0A1J1H3F4_PLARL</name>
<evidence type="ECO:0000313" key="1">
    <source>
        <dbReference type="EMBL" id="CRG99280.1"/>
    </source>
</evidence>
<dbReference type="RefSeq" id="XP_028532287.1">
    <property type="nucleotide sequence ID" value="XM_028675727.1"/>
</dbReference>
<dbReference type="Proteomes" id="UP000220158">
    <property type="component" value="Chromosome 7"/>
</dbReference>
<dbReference type="KEGG" id="prel:PRELSG_0704400"/>
<protein>
    <submittedName>
        <fullName evidence="1">Uncharacterized protein</fullName>
    </submittedName>
</protein>
<organism evidence="1 2">
    <name type="scientific">Plasmodium relictum</name>
    <dbReference type="NCBI Taxonomy" id="85471"/>
    <lineage>
        <taxon>Eukaryota</taxon>
        <taxon>Sar</taxon>
        <taxon>Alveolata</taxon>
        <taxon>Apicomplexa</taxon>
        <taxon>Aconoidasida</taxon>
        <taxon>Haemosporida</taxon>
        <taxon>Plasmodiidae</taxon>
        <taxon>Plasmodium</taxon>
        <taxon>Plasmodium (Haemamoeba)</taxon>
    </lineage>
</organism>
<dbReference type="GeneID" id="39735381"/>
<dbReference type="VEuPathDB" id="PlasmoDB:PRELSG_0704400"/>
<keyword evidence="2" id="KW-1185">Reference proteome</keyword>
<evidence type="ECO:0000313" key="2">
    <source>
        <dbReference type="Proteomes" id="UP000220158"/>
    </source>
</evidence>
<reference evidence="1 2" key="1">
    <citation type="submission" date="2015-04" db="EMBL/GenBank/DDBJ databases">
        <authorList>
            <consortium name="Pathogen Informatics"/>
        </authorList>
    </citation>
    <scope>NUCLEOTIDE SEQUENCE [LARGE SCALE GENOMIC DNA]</scope>
    <source>
        <strain evidence="1 2">SGS1</strain>
    </source>
</reference>
<dbReference type="OrthoDB" id="368960at2759"/>
<dbReference type="EMBL" id="LN835302">
    <property type="protein sequence ID" value="CRG99280.1"/>
    <property type="molecule type" value="Genomic_DNA"/>
</dbReference>
<dbReference type="AlphaFoldDB" id="A0A1J1H3F4"/>
<dbReference type="OMA" id="QEMSEYK"/>